<name>A0A4W3I703_CALMI</name>
<evidence type="ECO:0000256" key="7">
    <source>
        <dbReference type="ARBA" id="ARBA00023136"/>
    </source>
</evidence>
<protein>
    <submittedName>
        <fullName evidence="11">Immunoglobulin superfamily member 10</fullName>
    </submittedName>
</protein>
<evidence type="ECO:0000313" key="11">
    <source>
        <dbReference type="Ensembl" id="ENSCMIP00000024562.1"/>
    </source>
</evidence>
<dbReference type="InterPro" id="IPR003598">
    <property type="entry name" value="Ig_sub2"/>
</dbReference>
<evidence type="ECO:0000256" key="3">
    <source>
        <dbReference type="ARBA" id="ARBA00022692"/>
    </source>
</evidence>
<dbReference type="GO" id="GO:0016020">
    <property type="term" value="C:membrane"/>
    <property type="evidence" value="ECO:0007669"/>
    <property type="project" value="UniProtKB-SubCell"/>
</dbReference>
<dbReference type="InterPro" id="IPR007110">
    <property type="entry name" value="Ig-like_dom"/>
</dbReference>
<reference evidence="12" key="3">
    <citation type="journal article" date="2014" name="Nature">
        <title>Elephant shark genome provides unique insights into gnathostome evolution.</title>
        <authorList>
            <consortium name="International Elephant Shark Genome Sequencing Consortium"/>
            <person name="Venkatesh B."/>
            <person name="Lee A.P."/>
            <person name="Ravi V."/>
            <person name="Maurya A.K."/>
            <person name="Lian M.M."/>
            <person name="Swann J.B."/>
            <person name="Ohta Y."/>
            <person name="Flajnik M.F."/>
            <person name="Sutoh Y."/>
            <person name="Kasahara M."/>
            <person name="Hoon S."/>
            <person name="Gangu V."/>
            <person name="Roy S.W."/>
            <person name="Irimia M."/>
            <person name="Korzh V."/>
            <person name="Kondrychyn I."/>
            <person name="Lim Z.W."/>
            <person name="Tay B.H."/>
            <person name="Tohari S."/>
            <person name="Kong K.W."/>
            <person name="Ho S."/>
            <person name="Lorente-Galdos B."/>
            <person name="Quilez J."/>
            <person name="Marques-Bonet T."/>
            <person name="Raney B.J."/>
            <person name="Ingham P.W."/>
            <person name="Tay A."/>
            <person name="Hillier L.W."/>
            <person name="Minx P."/>
            <person name="Boehm T."/>
            <person name="Wilson R.K."/>
            <person name="Brenner S."/>
            <person name="Warren W.C."/>
        </authorList>
    </citation>
    <scope>NUCLEOTIDE SEQUENCE [LARGE SCALE GENOMIC DNA]</scope>
</reference>
<dbReference type="Gene3D" id="2.60.40.10">
    <property type="entry name" value="Immunoglobulins"/>
    <property type="match status" value="7"/>
</dbReference>
<dbReference type="FunFam" id="2.60.40.10:FF:000032">
    <property type="entry name" value="palladin isoform X1"/>
    <property type="match status" value="1"/>
</dbReference>
<evidence type="ECO:0000256" key="4">
    <source>
        <dbReference type="ARBA" id="ARBA00022729"/>
    </source>
</evidence>
<keyword evidence="7" id="KW-0472">Membrane</keyword>
<keyword evidence="5" id="KW-0677">Repeat</keyword>
<keyword evidence="2" id="KW-0433">Leucine-rich repeat</keyword>
<dbReference type="Pfam" id="PF13927">
    <property type="entry name" value="Ig_3"/>
    <property type="match status" value="2"/>
</dbReference>
<dbReference type="SUPFAM" id="SSF48726">
    <property type="entry name" value="Immunoglobulin"/>
    <property type="match status" value="7"/>
</dbReference>
<dbReference type="PANTHER" id="PTHR12231:SF261">
    <property type="entry name" value="IG-LIKE DOMAIN-CONTAINING PROTEIN"/>
    <property type="match status" value="1"/>
</dbReference>
<reference evidence="11" key="5">
    <citation type="submission" date="2025-09" db="UniProtKB">
        <authorList>
            <consortium name="Ensembl"/>
        </authorList>
    </citation>
    <scope>IDENTIFICATION</scope>
</reference>
<feature type="domain" description="Ig-like" evidence="10">
    <location>
        <begin position="381"/>
        <end position="465"/>
    </location>
</feature>
<dbReference type="SMART" id="SM00409">
    <property type="entry name" value="IG"/>
    <property type="match status" value="7"/>
</dbReference>
<evidence type="ECO:0000256" key="1">
    <source>
        <dbReference type="ARBA" id="ARBA00004167"/>
    </source>
</evidence>
<dbReference type="FunFam" id="2.60.40.10:FF:000076">
    <property type="entry name" value="Leucine-rich repeat and Ig domain-containing 4"/>
    <property type="match status" value="1"/>
</dbReference>
<dbReference type="FunFam" id="2.60.40.10:FF:000621">
    <property type="entry name" value="Immunoglobulin superfamily member 10"/>
    <property type="match status" value="1"/>
</dbReference>
<dbReference type="Ensembl" id="ENSCMIT00000024971.1">
    <property type="protein sequence ID" value="ENSCMIP00000024562.1"/>
    <property type="gene ID" value="ENSCMIG00000010862.1"/>
</dbReference>
<proteinExistence type="predicted"/>
<reference evidence="12" key="1">
    <citation type="journal article" date="2006" name="Science">
        <title>Ancient noncoding elements conserved in the human genome.</title>
        <authorList>
            <person name="Venkatesh B."/>
            <person name="Kirkness E.F."/>
            <person name="Loh Y.H."/>
            <person name="Halpern A.L."/>
            <person name="Lee A.P."/>
            <person name="Johnson J."/>
            <person name="Dandona N."/>
            <person name="Viswanathan L.D."/>
            <person name="Tay A."/>
            <person name="Venter J.C."/>
            <person name="Strausberg R.L."/>
            <person name="Brenner S."/>
        </authorList>
    </citation>
    <scope>NUCLEOTIDE SEQUENCE [LARGE SCALE GENOMIC DNA]</scope>
</reference>
<dbReference type="GeneTree" id="ENSGT00940000158290"/>
<feature type="domain" description="Ig-like" evidence="10">
    <location>
        <begin position="15"/>
        <end position="109"/>
    </location>
</feature>
<dbReference type="Proteomes" id="UP000314986">
    <property type="component" value="Unassembled WGS sequence"/>
</dbReference>
<dbReference type="SMART" id="SM00408">
    <property type="entry name" value="IGc2"/>
    <property type="match status" value="7"/>
</dbReference>
<reference evidence="11" key="4">
    <citation type="submission" date="2025-08" db="UniProtKB">
        <authorList>
            <consortium name="Ensembl"/>
        </authorList>
    </citation>
    <scope>IDENTIFICATION</scope>
</reference>
<dbReference type="Pfam" id="PF07679">
    <property type="entry name" value="I-set"/>
    <property type="match status" value="4"/>
</dbReference>
<dbReference type="InterPro" id="IPR036179">
    <property type="entry name" value="Ig-like_dom_sf"/>
</dbReference>
<organism evidence="11 12">
    <name type="scientific">Callorhinchus milii</name>
    <name type="common">Ghost shark</name>
    <dbReference type="NCBI Taxonomy" id="7868"/>
    <lineage>
        <taxon>Eukaryota</taxon>
        <taxon>Metazoa</taxon>
        <taxon>Chordata</taxon>
        <taxon>Craniata</taxon>
        <taxon>Vertebrata</taxon>
        <taxon>Chondrichthyes</taxon>
        <taxon>Holocephali</taxon>
        <taxon>Chimaeriformes</taxon>
        <taxon>Callorhinchidae</taxon>
        <taxon>Callorhinchus</taxon>
    </lineage>
</organism>
<evidence type="ECO:0000313" key="12">
    <source>
        <dbReference type="Proteomes" id="UP000314986"/>
    </source>
</evidence>
<dbReference type="AlphaFoldDB" id="A0A4W3I703"/>
<keyword evidence="9" id="KW-0393">Immunoglobulin domain</keyword>
<sequence>KSRLLLTLSVVAYAPKITEPRLKDITVHAGYPVEMRCRSEGRPSPSISWLLSNRTLVRSRSPFNGRVLVQADGTLRIKAVTVYDRGNYKCVASNPAGMDTVIVRMRVVASPPVIVEEKHETIRGKVRQNLQLPCTAVGTPQPTVTWVLFDGTEISPLQFLNTKLFVFTNGTIYVKSLALADSGNYECIATSSTGTERRVVSLVVEQTETVPKIVASSPRKSQVKYGTQLQLDCSATANGTLVNEAVTERDGGDYLCVARNELGDDLVLMKVAVRMKAAQIERKQSIHKQVSYGQDLRVDCKASGSPEPQISWALPDGTMVNSVLQADDRGGRRRRYIVFDNGTLYYNKVGMAEEGDYTCYAQNTLGKDEMKVRVTVVTEAPHIKKQQQTFFKVPSGESVTFDCPAVGEPKPRILWMLPSNEFIAFSSLRFQMHSNGSLSIKQVRLADSGEFTCIARNPAGDDTITYQLVVVSGPPLINGLYSNKTTIRESAVKHTRKLIDCATEGLPKPHIMWIMPDNIFLNAPYYGSRIIVHRNGTLEIRHVRASDQANFICVARNDAGETILVVNLEVTEMLKRPVFKNPFNEKIIVKSGSTVILNCSASGNPPPQTIWVLPNGSRFTNRQKVARYQVGADGTFIIHNPTIVDAGKYHCAAKNKVGYIEKLIILQVGQKPFILTRPLRLTRSISGESLVWEDRKQGSNILCLVRTTSALLNRDSDPGPIFWI</sequence>
<keyword evidence="8" id="KW-1015">Disulfide bond</keyword>
<feature type="domain" description="Ig-like" evidence="10">
    <location>
        <begin position="577"/>
        <end position="655"/>
    </location>
</feature>
<dbReference type="FunFam" id="2.60.40.10:FF:000537">
    <property type="entry name" value="immunoglobulin superfamily member 10"/>
    <property type="match status" value="1"/>
</dbReference>
<evidence type="ECO:0000256" key="6">
    <source>
        <dbReference type="ARBA" id="ARBA00022989"/>
    </source>
</evidence>
<keyword evidence="6" id="KW-1133">Transmembrane helix</keyword>
<reference evidence="12" key="2">
    <citation type="journal article" date="2007" name="PLoS Biol.">
        <title>Survey sequencing and comparative analysis of the elephant shark (Callorhinchus milii) genome.</title>
        <authorList>
            <person name="Venkatesh B."/>
            <person name="Kirkness E.F."/>
            <person name="Loh Y.H."/>
            <person name="Halpern A.L."/>
            <person name="Lee A.P."/>
            <person name="Johnson J."/>
            <person name="Dandona N."/>
            <person name="Viswanathan L.D."/>
            <person name="Tay A."/>
            <person name="Venter J.C."/>
            <person name="Strausberg R.L."/>
            <person name="Brenner S."/>
        </authorList>
    </citation>
    <scope>NUCLEOTIDE SEQUENCE [LARGE SCALE GENOMIC DNA]</scope>
</reference>
<dbReference type="InterPro" id="IPR003599">
    <property type="entry name" value="Ig_sub"/>
</dbReference>
<feature type="domain" description="Ig-like" evidence="10">
    <location>
        <begin position="111"/>
        <end position="201"/>
    </location>
</feature>
<dbReference type="InterPro" id="IPR051170">
    <property type="entry name" value="Neural/epithelial_adhesion"/>
</dbReference>
<dbReference type="InterPro" id="IPR013098">
    <property type="entry name" value="Ig_I-set"/>
</dbReference>
<keyword evidence="12" id="KW-1185">Reference proteome</keyword>
<dbReference type="GO" id="GO:0043005">
    <property type="term" value="C:neuron projection"/>
    <property type="evidence" value="ECO:0007669"/>
    <property type="project" value="TreeGrafter"/>
</dbReference>
<dbReference type="InterPro" id="IPR013783">
    <property type="entry name" value="Ig-like_fold"/>
</dbReference>
<evidence type="ECO:0000259" key="10">
    <source>
        <dbReference type="PROSITE" id="PS50835"/>
    </source>
</evidence>
<evidence type="ECO:0000256" key="9">
    <source>
        <dbReference type="ARBA" id="ARBA00023319"/>
    </source>
</evidence>
<dbReference type="PROSITE" id="PS50835">
    <property type="entry name" value="IG_LIKE"/>
    <property type="match status" value="6"/>
</dbReference>
<feature type="domain" description="Ig-like" evidence="10">
    <location>
        <begin position="293"/>
        <end position="375"/>
    </location>
</feature>
<keyword evidence="4" id="KW-0732">Signal</keyword>
<evidence type="ECO:0000256" key="2">
    <source>
        <dbReference type="ARBA" id="ARBA00022614"/>
    </source>
</evidence>
<evidence type="ECO:0000256" key="5">
    <source>
        <dbReference type="ARBA" id="ARBA00022737"/>
    </source>
</evidence>
<gene>
    <name evidence="11" type="primary">LOC103184481</name>
</gene>
<accession>A0A4W3I703</accession>
<dbReference type="PANTHER" id="PTHR12231">
    <property type="entry name" value="CTX-RELATED TYPE I TRANSMEMBRANE PROTEIN"/>
    <property type="match status" value="1"/>
</dbReference>
<keyword evidence="3" id="KW-0812">Transmembrane</keyword>
<feature type="domain" description="Ig-like" evidence="10">
    <location>
        <begin position="474"/>
        <end position="571"/>
    </location>
</feature>
<evidence type="ECO:0000256" key="8">
    <source>
        <dbReference type="ARBA" id="ARBA00023157"/>
    </source>
</evidence>
<comment type="subcellular location">
    <subcellularLocation>
        <location evidence="1">Membrane</location>
        <topology evidence="1">Single-pass membrane protein</topology>
    </subcellularLocation>
</comment>